<evidence type="ECO:0000313" key="3">
    <source>
        <dbReference type="EMBL" id="EQD78289.1"/>
    </source>
</evidence>
<dbReference type="InterPro" id="IPR004143">
    <property type="entry name" value="BPL_LPL_catalytic"/>
</dbReference>
<reference evidence="3" key="1">
    <citation type="submission" date="2013-08" db="EMBL/GenBank/DDBJ databases">
        <authorList>
            <person name="Mendez C."/>
            <person name="Richter M."/>
            <person name="Ferrer M."/>
            <person name="Sanchez J."/>
        </authorList>
    </citation>
    <scope>NUCLEOTIDE SEQUENCE</scope>
</reference>
<feature type="domain" description="BPL/LPL catalytic" evidence="2">
    <location>
        <begin position="26"/>
        <end position="216"/>
    </location>
</feature>
<comment type="caution">
    <text evidence="3">The sequence shown here is derived from an EMBL/GenBank/DDBJ whole genome shotgun (WGS) entry which is preliminary data.</text>
</comment>
<reference evidence="3" key="2">
    <citation type="journal article" date="2014" name="ISME J.">
        <title>Microbial stratification in low pH oxic and suboxic macroscopic growths along an acid mine drainage.</title>
        <authorList>
            <person name="Mendez-Garcia C."/>
            <person name="Mesa V."/>
            <person name="Sprenger R.R."/>
            <person name="Richter M."/>
            <person name="Diez M.S."/>
            <person name="Solano J."/>
            <person name="Bargiela R."/>
            <person name="Golyshina O.V."/>
            <person name="Manteca A."/>
            <person name="Ramos J.L."/>
            <person name="Gallego J.R."/>
            <person name="Llorente I."/>
            <person name="Martins Dos Santos V.A."/>
            <person name="Jensen O.N."/>
            <person name="Pelaez A.I."/>
            <person name="Sanchez J."/>
            <person name="Ferrer M."/>
        </authorList>
    </citation>
    <scope>NUCLEOTIDE SEQUENCE</scope>
</reference>
<dbReference type="GO" id="GO:0004077">
    <property type="term" value="F:biotin--[biotin carboxyl-carrier protein] ligase activity"/>
    <property type="evidence" value="ECO:0007669"/>
    <property type="project" value="InterPro"/>
</dbReference>
<organism evidence="3">
    <name type="scientific">mine drainage metagenome</name>
    <dbReference type="NCBI Taxonomy" id="410659"/>
    <lineage>
        <taxon>unclassified sequences</taxon>
        <taxon>metagenomes</taxon>
        <taxon>ecological metagenomes</taxon>
    </lineage>
</organism>
<dbReference type="CDD" id="cd16442">
    <property type="entry name" value="BPL"/>
    <property type="match status" value="1"/>
</dbReference>
<dbReference type="SUPFAM" id="SSF55681">
    <property type="entry name" value="Class II aaRS and biotin synthetases"/>
    <property type="match status" value="1"/>
</dbReference>
<sequence>MTVYPTSLLPPLFPTLVPLEPFLDESALQQEFRDLPSVPVLWQVQSIDSTNRCLLEWAPQGLPQHFCLVARQQSAGRGRRGRAWISDAEGSLTFSLWWIFDRSLQELSGLPLAVSLGMVEALHSLGMTSVGVKWPNDLWREGRKVAGVLVETTRLSSGQVGAVIGIGLNIALPSSLQDTCVLSLNDLRDEAGQAPARATVLGRLLNTLIPLLESFAQSGFAPFAETWMTHCVHRNQQVTLLHPNHTRSQGECVGLSSLGGLILRDPAGEPHTYHGGRTVPAFGGSLTCGCTSIWVTAN</sequence>
<dbReference type="EMBL" id="AUZX01001741">
    <property type="protein sequence ID" value="EQD78289.1"/>
    <property type="molecule type" value="Genomic_DNA"/>
</dbReference>
<dbReference type="PANTHER" id="PTHR12835">
    <property type="entry name" value="BIOTIN PROTEIN LIGASE"/>
    <property type="match status" value="1"/>
</dbReference>
<dbReference type="GO" id="GO:0005737">
    <property type="term" value="C:cytoplasm"/>
    <property type="evidence" value="ECO:0007669"/>
    <property type="project" value="TreeGrafter"/>
</dbReference>
<dbReference type="InterPro" id="IPR045864">
    <property type="entry name" value="aa-tRNA-synth_II/BPL/LPL"/>
</dbReference>
<protein>
    <submittedName>
        <fullName evidence="3">Biotin--acetyl-CoA-carboxylase ligase</fullName>
    </submittedName>
</protein>
<evidence type="ECO:0000259" key="2">
    <source>
        <dbReference type="PROSITE" id="PS51733"/>
    </source>
</evidence>
<dbReference type="Pfam" id="PF03099">
    <property type="entry name" value="BPL_LplA_LipB"/>
    <property type="match status" value="1"/>
</dbReference>
<dbReference type="PANTHER" id="PTHR12835:SF5">
    <property type="entry name" value="BIOTIN--PROTEIN LIGASE"/>
    <property type="match status" value="1"/>
</dbReference>
<dbReference type="PROSITE" id="PS51733">
    <property type="entry name" value="BPL_LPL_CATALYTIC"/>
    <property type="match status" value="1"/>
</dbReference>
<dbReference type="NCBIfam" id="TIGR00121">
    <property type="entry name" value="birA_ligase"/>
    <property type="match status" value="1"/>
</dbReference>
<dbReference type="Gene3D" id="3.30.930.10">
    <property type="entry name" value="Bira Bifunctional Protein, Domain 2"/>
    <property type="match status" value="1"/>
</dbReference>
<name>T1DA30_9ZZZZ</name>
<gene>
    <name evidence="3" type="ORF">B1A_02333</name>
</gene>
<proteinExistence type="predicted"/>
<accession>T1DA30</accession>
<keyword evidence="1 3" id="KW-0436">Ligase</keyword>
<dbReference type="AlphaFoldDB" id="T1DA30"/>
<dbReference type="InterPro" id="IPR004408">
    <property type="entry name" value="Biotin_CoA_COase_ligase"/>
</dbReference>
<evidence type="ECO:0000256" key="1">
    <source>
        <dbReference type="ARBA" id="ARBA00022598"/>
    </source>
</evidence>